<proteinExistence type="predicted"/>
<keyword evidence="2 7" id="KW-0812">Transmembrane</keyword>
<organism evidence="10 11">
    <name type="scientific">Alkalispirillum mobile</name>
    <dbReference type="NCBI Taxonomy" id="85925"/>
    <lineage>
        <taxon>Bacteria</taxon>
        <taxon>Pseudomonadati</taxon>
        <taxon>Pseudomonadota</taxon>
        <taxon>Gammaproteobacteria</taxon>
        <taxon>Chromatiales</taxon>
        <taxon>Ectothiorhodospiraceae</taxon>
        <taxon>Alkalispirillum</taxon>
    </lineage>
</organism>
<dbReference type="PROSITE" id="PS51781">
    <property type="entry name" value="SH3B"/>
    <property type="match status" value="1"/>
</dbReference>
<keyword evidence="11" id="KW-1185">Reference proteome</keyword>
<feature type="signal peptide" evidence="8">
    <location>
        <begin position="1"/>
        <end position="22"/>
    </location>
</feature>
<comment type="subcellular location">
    <subcellularLocation>
        <location evidence="1">Membrane</location>
        <topology evidence="1">Single-pass membrane protein</topology>
    </subcellularLocation>
</comment>
<dbReference type="RefSeq" id="WP_170153614.1">
    <property type="nucleotide sequence ID" value="NZ_RCDA01000001.1"/>
</dbReference>
<dbReference type="GO" id="GO:0016020">
    <property type="term" value="C:membrane"/>
    <property type="evidence" value="ECO:0007669"/>
    <property type="project" value="UniProtKB-SubCell"/>
</dbReference>
<evidence type="ECO:0000256" key="3">
    <source>
        <dbReference type="ARBA" id="ARBA00022729"/>
    </source>
</evidence>
<dbReference type="Gene3D" id="1.20.5.340">
    <property type="match status" value="1"/>
</dbReference>
<evidence type="ECO:0000256" key="7">
    <source>
        <dbReference type="SAM" id="Phobius"/>
    </source>
</evidence>
<evidence type="ECO:0000313" key="11">
    <source>
        <dbReference type="Proteomes" id="UP000275461"/>
    </source>
</evidence>
<feature type="domain" description="SH3b" evidence="9">
    <location>
        <begin position="19"/>
        <end position="85"/>
    </location>
</feature>
<protein>
    <submittedName>
        <fullName evidence="10">SH3 domain protein</fullName>
    </submittedName>
</protein>
<dbReference type="Proteomes" id="UP000275461">
    <property type="component" value="Unassembled WGS sequence"/>
</dbReference>
<comment type="caution">
    <text evidence="10">The sequence shown here is derived from an EMBL/GenBank/DDBJ whole genome shotgun (WGS) entry which is preliminary data.</text>
</comment>
<dbReference type="AlphaFoldDB" id="A0A498C6N2"/>
<reference evidence="10 11" key="1">
    <citation type="submission" date="2018-10" db="EMBL/GenBank/DDBJ databases">
        <title>Genomic Encyclopedia of Type Strains, Phase IV (KMG-IV): sequencing the most valuable type-strain genomes for metagenomic binning, comparative biology and taxonomic classification.</title>
        <authorList>
            <person name="Goeker M."/>
        </authorList>
    </citation>
    <scope>NUCLEOTIDE SEQUENCE [LARGE SCALE GENOMIC DNA]</scope>
    <source>
        <strain evidence="10 11">DSM 12769</strain>
    </source>
</reference>
<evidence type="ECO:0000256" key="2">
    <source>
        <dbReference type="ARBA" id="ARBA00022692"/>
    </source>
</evidence>
<keyword evidence="3 8" id="KW-0732">Signal</keyword>
<dbReference type="InterPro" id="IPR003646">
    <property type="entry name" value="SH3-like_bac-type"/>
</dbReference>
<evidence type="ECO:0000256" key="5">
    <source>
        <dbReference type="ARBA" id="ARBA00023136"/>
    </source>
</evidence>
<evidence type="ECO:0000256" key="1">
    <source>
        <dbReference type="ARBA" id="ARBA00004167"/>
    </source>
</evidence>
<keyword evidence="5 7" id="KW-0472">Membrane</keyword>
<feature type="coiled-coil region" evidence="6">
    <location>
        <begin position="84"/>
        <end position="180"/>
    </location>
</feature>
<accession>A0A498C6N2</accession>
<evidence type="ECO:0000256" key="4">
    <source>
        <dbReference type="ARBA" id="ARBA00022989"/>
    </source>
</evidence>
<dbReference type="NCBIfam" id="TIGR04211">
    <property type="entry name" value="SH3_and_anchor"/>
    <property type="match status" value="1"/>
</dbReference>
<name>A0A498C6N2_9GAMM</name>
<feature type="chain" id="PRO_5019765376" evidence="8">
    <location>
        <begin position="23"/>
        <end position="218"/>
    </location>
</feature>
<evidence type="ECO:0000256" key="8">
    <source>
        <dbReference type="SAM" id="SignalP"/>
    </source>
</evidence>
<dbReference type="Gene3D" id="2.30.30.40">
    <property type="entry name" value="SH3 Domains"/>
    <property type="match status" value="1"/>
</dbReference>
<evidence type="ECO:0000259" key="9">
    <source>
        <dbReference type="PROSITE" id="PS51781"/>
    </source>
</evidence>
<keyword evidence="4 7" id="KW-1133">Transmembrane helix</keyword>
<dbReference type="SMART" id="SM00287">
    <property type="entry name" value="SH3b"/>
    <property type="match status" value="1"/>
</dbReference>
<dbReference type="PIRSF" id="PIRSF006158">
    <property type="entry name" value="UCP006158_SH3"/>
    <property type="match status" value="1"/>
</dbReference>
<evidence type="ECO:0000313" key="10">
    <source>
        <dbReference type="EMBL" id="RLK51382.1"/>
    </source>
</evidence>
<sequence length="218" mass="24735">MRRICLLLILMLSALPLTATHAQVYVSDELEVAKRSGPSNQHRILRFVSSGTQLEVLDTSGDWTQVRDPQGRDGWIQTENLMNNPSAREQLEEANQRVEAAEEERDEMAARMDEAREEAEALASRVEELEAERDRLEARLEDASEGLELADEHQRLQGTIADLQEEIRDLEADKAALTRQTQRDWFLAGAGVLLGGLILGLILPRIRWKRRRGWGDTL</sequence>
<dbReference type="Pfam" id="PF08239">
    <property type="entry name" value="SH3_3"/>
    <property type="match status" value="1"/>
</dbReference>
<gene>
    <name evidence="10" type="ORF">DFR31_1318</name>
</gene>
<dbReference type="EMBL" id="RCDA01000001">
    <property type="protein sequence ID" value="RLK51382.1"/>
    <property type="molecule type" value="Genomic_DNA"/>
</dbReference>
<evidence type="ECO:0000256" key="6">
    <source>
        <dbReference type="SAM" id="Coils"/>
    </source>
</evidence>
<dbReference type="InterPro" id="IPR016476">
    <property type="entry name" value="SH3_dom_pro"/>
</dbReference>
<keyword evidence="6" id="KW-0175">Coiled coil</keyword>
<feature type="transmembrane region" description="Helical" evidence="7">
    <location>
        <begin position="185"/>
        <end position="203"/>
    </location>
</feature>